<proteinExistence type="predicted"/>
<evidence type="ECO:0000313" key="2">
    <source>
        <dbReference type="EMBL" id="PJE79745.1"/>
    </source>
</evidence>
<protein>
    <submittedName>
        <fullName evidence="2">Uncharacterized protein</fullName>
    </submittedName>
</protein>
<evidence type="ECO:0000256" key="1">
    <source>
        <dbReference type="SAM" id="MobiDB-lite"/>
    </source>
</evidence>
<gene>
    <name evidence="2" type="ORF">CI610_01281</name>
</gene>
<sequence length="535" mass="60984">MARPGSVGNENSVQSLFPHKEQQEALPEPQKGEFSRFQVSRAPVRKKQMPSPKPVDSSGKRLDAYKVSPALTHVAGDPCEDVMVHHDTQSQASDHLPVDRWKKQPVWKQLNKKLKGSSQPVGHKQSEAFLHHLSTRNFSNHKEINTAMLFAGNAFQEGKLSKEQLQNTLNLLTECYKDIKSQELFDYIMREAEAPSGNTRKLHPFVALTDTMTHLEMGDSELILPVRDTRFIIPTEGLLQMGIDPDSLPDPVSLAYDIKARVVNSVREAWQAAAPDRHNPVTLDTVCKDIRECLYDFIQSQLRELDARQDHWLLKDVPPKMMNRLYTIEGKAVARLEGMVRHIQTGFPKNDWSGISRYLAGQGIDVLNRYQQEKLTFFQQQVVEQVDQTLSQLETEQISGRLEEMSSEELLIHKQQLSHLMQCCNSYPGNWQQDNNRMATLQAFQGVLTTLINERQVLEQADQFIRSFDDRFNSGKQTGINTDELLGSRSSLYALQENLRQLNNIDPDMIANRKRILNDIDEQIGELLDDGATFV</sequence>
<comment type="caution">
    <text evidence="2">The sequence shown here is derived from an EMBL/GenBank/DDBJ whole genome shotgun (WGS) entry which is preliminary data.</text>
</comment>
<accession>A0A2H9T909</accession>
<feature type="region of interest" description="Disordered" evidence="1">
    <location>
        <begin position="1"/>
        <end position="62"/>
    </location>
</feature>
<dbReference type="EMBL" id="NSIT01000050">
    <property type="protein sequence ID" value="PJE79745.1"/>
    <property type="molecule type" value="Genomic_DNA"/>
</dbReference>
<organism evidence="2">
    <name type="scientific">invertebrate metagenome</name>
    <dbReference type="NCBI Taxonomy" id="1711999"/>
    <lineage>
        <taxon>unclassified sequences</taxon>
        <taxon>metagenomes</taxon>
        <taxon>organismal metagenomes</taxon>
    </lineage>
</organism>
<dbReference type="AlphaFoldDB" id="A0A2H9T909"/>
<reference evidence="2" key="1">
    <citation type="journal article" date="2017" name="Appl. Environ. Microbiol.">
        <title>Molecular characterization of an Endozoicomonas-like organism causing infection in king scallop Pecten maximus L.</title>
        <authorList>
            <person name="Cano I."/>
            <person name="van Aerle R."/>
            <person name="Ross S."/>
            <person name="Verner-Jeffreys D.W."/>
            <person name="Paley R.K."/>
            <person name="Rimmer G."/>
            <person name="Ryder D."/>
            <person name="Hooper P."/>
            <person name="Stone D."/>
            <person name="Feist S.W."/>
        </authorList>
    </citation>
    <scope>NUCLEOTIDE SEQUENCE</scope>
</reference>
<name>A0A2H9T909_9ZZZZ</name>